<organism evidence="1">
    <name type="scientific">Acidithiobacillus ferrivorans</name>
    <dbReference type="NCBI Taxonomy" id="160808"/>
    <lineage>
        <taxon>Bacteria</taxon>
        <taxon>Pseudomonadati</taxon>
        <taxon>Pseudomonadota</taxon>
        <taxon>Acidithiobacillia</taxon>
        <taxon>Acidithiobacillales</taxon>
        <taxon>Acidithiobacillaceae</taxon>
        <taxon>Acidithiobacillus</taxon>
    </lineage>
</organism>
<reference evidence="1" key="2">
    <citation type="submission" date="2014-07" db="EMBL/GenBank/DDBJ databases">
        <title>Initial genome analysis of the psychrotolerant acidophile Acidithiobacillus ferrivorans CF27: insights into iron and sulfur oxidation pathways and into biofilm formation.</title>
        <authorList>
            <person name="Talla E."/>
            <person name="Hedrich S."/>
            <person name="Mangenot S."/>
            <person name="Ji B."/>
            <person name="Johnson D.B."/>
            <person name="Barbe V."/>
            <person name="Bonnefoy V."/>
        </authorList>
    </citation>
    <scope>NUCLEOTIDE SEQUENCE [LARGE SCALE GENOMIC DNA]</scope>
    <source>
        <strain evidence="1">CF27</strain>
    </source>
</reference>
<reference evidence="1" key="1">
    <citation type="submission" date="2014-03" db="EMBL/GenBank/DDBJ databases">
        <authorList>
            <person name="Genoscope - CEA"/>
        </authorList>
    </citation>
    <scope>NUCLEOTIDE SEQUENCE [LARGE SCALE GENOMIC DNA]</scope>
    <source>
        <strain evidence="1">CF27</strain>
    </source>
</reference>
<dbReference type="AlphaFoldDB" id="A0A060UQX2"/>
<name>A0A060UQX2_9PROT</name>
<evidence type="ECO:0000313" key="1">
    <source>
        <dbReference type="EMBL" id="CDQ09208.1"/>
    </source>
</evidence>
<sequence>MDTVSIVILVDVGHEVDGVFLCQFVQLRWYVVARTDLAVGIKMYGMVLGVYGNIFHVEDVMQIVDKTFSLVLIEIKYVDGSVCSEIL</sequence>
<accession>A0A060UQX2</accession>
<dbReference type="EMBL" id="CCCS020000017">
    <property type="protein sequence ID" value="CDQ09208.1"/>
    <property type="molecule type" value="Genomic_DNA"/>
</dbReference>
<proteinExistence type="predicted"/>
<comment type="caution">
    <text evidence="1">The sequence shown here is derived from an EMBL/GenBank/DDBJ whole genome shotgun (WGS) entry which is preliminary data.</text>
</comment>
<protein>
    <submittedName>
        <fullName evidence="1">Uncharacterized protein</fullName>
    </submittedName>
</protein>
<gene>
    <name evidence="1" type="ORF">AFERRI_240042</name>
</gene>